<gene>
    <name evidence="1" type="ORF">Apa02nite_055440</name>
</gene>
<proteinExistence type="predicted"/>
<dbReference type="EMBL" id="BOMS01000088">
    <property type="protein sequence ID" value="GIE69436.1"/>
    <property type="molecule type" value="Genomic_DNA"/>
</dbReference>
<keyword evidence="2" id="KW-1185">Reference proteome</keyword>
<reference evidence="1 2" key="1">
    <citation type="submission" date="2021-01" db="EMBL/GenBank/DDBJ databases">
        <title>Whole genome shotgun sequence of Actinoplanes palleronii NBRC 14916.</title>
        <authorList>
            <person name="Komaki H."/>
            <person name="Tamura T."/>
        </authorList>
    </citation>
    <scope>NUCLEOTIDE SEQUENCE [LARGE SCALE GENOMIC DNA]</scope>
    <source>
        <strain evidence="1 2">NBRC 14916</strain>
    </source>
</reference>
<sequence>MSADPPRAGLPLSDDALDEAFGAEVAALAIADPPSTNTPAVTTPATARPARFAILFEFIDTRVTPFVVRPGRIPAPLADEDNPRATYEWAVNNLHSTWATIF</sequence>
<comment type="caution">
    <text evidence="1">The sequence shown here is derived from an EMBL/GenBank/DDBJ whole genome shotgun (WGS) entry which is preliminary data.</text>
</comment>
<organism evidence="1 2">
    <name type="scientific">Actinoplanes palleronii</name>
    <dbReference type="NCBI Taxonomy" id="113570"/>
    <lineage>
        <taxon>Bacteria</taxon>
        <taxon>Bacillati</taxon>
        <taxon>Actinomycetota</taxon>
        <taxon>Actinomycetes</taxon>
        <taxon>Micromonosporales</taxon>
        <taxon>Micromonosporaceae</taxon>
        <taxon>Actinoplanes</taxon>
    </lineage>
</organism>
<accession>A0ABQ4BFH7</accession>
<protein>
    <submittedName>
        <fullName evidence="1">Uncharacterized protein</fullName>
    </submittedName>
</protein>
<evidence type="ECO:0000313" key="2">
    <source>
        <dbReference type="Proteomes" id="UP000624709"/>
    </source>
</evidence>
<evidence type="ECO:0000313" key="1">
    <source>
        <dbReference type="EMBL" id="GIE69436.1"/>
    </source>
</evidence>
<dbReference type="Proteomes" id="UP000624709">
    <property type="component" value="Unassembled WGS sequence"/>
</dbReference>
<name>A0ABQ4BFH7_9ACTN</name>